<dbReference type="RefSeq" id="WP_092913306.1">
    <property type="nucleotide sequence ID" value="NZ_FOXB01000032.1"/>
</dbReference>
<dbReference type="OrthoDB" id="5373146at2"/>
<dbReference type="Proteomes" id="UP000199227">
    <property type="component" value="Unassembled WGS sequence"/>
</dbReference>
<gene>
    <name evidence="1" type="ORF">SAMN05216234_1326</name>
</gene>
<dbReference type="AlphaFoldDB" id="A0A1I5S9X7"/>
<sequence>MKKLNNLSKEELIKIIERLFDSLVIDPTYKIYSKSFAVEYLKKNIAIYKRYKKIKLTIILFPFDSHVIPKLKNLLRASDLIAKYDELFLIVLMDTGTVGTLKVYKKLSNLFGKKGKIIEVKQVDTFSDILKEINRSSTGLC</sequence>
<dbReference type="EMBL" id="FOXB01000032">
    <property type="protein sequence ID" value="SFP67511.1"/>
    <property type="molecule type" value="Genomic_DNA"/>
</dbReference>
<keyword evidence="2" id="KW-1185">Reference proteome</keyword>
<protein>
    <submittedName>
        <fullName evidence="1">Uncharacterized protein</fullName>
    </submittedName>
</protein>
<accession>A0A1I5S9X7</accession>
<evidence type="ECO:0000313" key="2">
    <source>
        <dbReference type="Proteomes" id="UP000199227"/>
    </source>
</evidence>
<evidence type="ECO:0000313" key="1">
    <source>
        <dbReference type="EMBL" id="SFP67511.1"/>
    </source>
</evidence>
<name>A0A1I5S9X7_9BACT</name>
<dbReference type="STRING" id="223786.SAMN05216234_1326"/>
<organism evidence="1 2">
    <name type="scientific">Hydrogenimonas thermophila</name>
    <dbReference type="NCBI Taxonomy" id="223786"/>
    <lineage>
        <taxon>Bacteria</taxon>
        <taxon>Pseudomonadati</taxon>
        <taxon>Campylobacterota</taxon>
        <taxon>Epsilonproteobacteria</taxon>
        <taxon>Campylobacterales</taxon>
        <taxon>Hydrogenimonadaceae</taxon>
        <taxon>Hydrogenimonas</taxon>
    </lineage>
</organism>
<proteinExistence type="predicted"/>
<reference evidence="1 2" key="1">
    <citation type="submission" date="2016-10" db="EMBL/GenBank/DDBJ databases">
        <authorList>
            <person name="de Groot N.N."/>
        </authorList>
    </citation>
    <scope>NUCLEOTIDE SEQUENCE [LARGE SCALE GENOMIC DNA]</scope>
    <source>
        <strain evidence="1 2">EP1-55-1</strain>
    </source>
</reference>